<proteinExistence type="predicted"/>
<sequence>MTAILELASYAPVATPIAQHQERLGVSDADLRRMTRAFGYDRVAADREVTEAELVYGAASKLTTLKGREEDVRYVLRPRTTRSASAYPASPLQDVVTELGLHRARTFALNEQACASGLLALDLAGALLAREEDPEATALIIVGEKTYGAVASVIPGMAVLGEGTAAVLVGAHGERDRLVGYSATTQPVGGGRLAMDEAGTKEFGAVYSERLTAVIAAALEVAGLTAQDLAMYLPHNVGRILCQRTGSALGLKRDQIFTDNIGRYGHCWGADPFLNLASVTELGLLNPGDHYLTTSVGLGATFAAAVLQH</sequence>
<name>A0ABT6C6M0_9MICO</name>
<accession>A0ABT6C6M0</accession>
<keyword evidence="1" id="KW-0808">Transferase</keyword>
<comment type="caution">
    <text evidence="4">The sequence shown here is derived from an EMBL/GenBank/DDBJ whole genome shotgun (WGS) entry which is preliminary data.</text>
</comment>
<evidence type="ECO:0000259" key="3">
    <source>
        <dbReference type="Pfam" id="PF08541"/>
    </source>
</evidence>
<organism evidence="4 5">
    <name type="scientific">Luteipulveratus flavus</name>
    <dbReference type="NCBI Taxonomy" id="3031728"/>
    <lineage>
        <taxon>Bacteria</taxon>
        <taxon>Bacillati</taxon>
        <taxon>Actinomycetota</taxon>
        <taxon>Actinomycetes</taxon>
        <taxon>Micrococcales</taxon>
        <taxon>Dermacoccaceae</taxon>
        <taxon>Luteipulveratus</taxon>
    </lineage>
</organism>
<dbReference type="InterPro" id="IPR013747">
    <property type="entry name" value="ACP_syn_III_C"/>
</dbReference>
<evidence type="ECO:0000256" key="1">
    <source>
        <dbReference type="ARBA" id="ARBA00022679"/>
    </source>
</evidence>
<dbReference type="SUPFAM" id="SSF53901">
    <property type="entry name" value="Thiolase-like"/>
    <property type="match status" value="1"/>
</dbReference>
<keyword evidence="2" id="KW-0012">Acyltransferase</keyword>
<reference evidence="4 5" key="1">
    <citation type="submission" date="2023-03" db="EMBL/GenBank/DDBJ databases">
        <title>YIM 133296 draft genome.</title>
        <authorList>
            <person name="Xiong L."/>
        </authorList>
    </citation>
    <scope>NUCLEOTIDE SEQUENCE [LARGE SCALE GENOMIC DNA]</scope>
    <source>
        <strain evidence="4 5">YIM 133296</strain>
    </source>
</reference>
<dbReference type="PANTHER" id="PTHR34069">
    <property type="entry name" value="3-OXOACYL-[ACYL-CARRIER-PROTEIN] SYNTHASE 3"/>
    <property type="match status" value="1"/>
</dbReference>
<dbReference type="InterPro" id="IPR016039">
    <property type="entry name" value="Thiolase-like"/>
</dbReference>
<evidence type="ECO:0000313" key="4">
    <source>
        <dbReference type="EMBL" id="MDF8264589.1"/>
    </source>
</evidence>
<gene>
    <name evidence="4" type="ORF">P4R38_10075</name>
</gene>
<dbReference type="Proteomes" id="UP001528912">
    <property type="component" value="Unassembled WGS sequence"/>
</dbReference>
<evidence type="ECO:0000313" key="5">
    <source>
        <dbReference type="Proteomes" id="UP001528912"/>
    </source>
</evidence>
<evidence type="ECO:0000256" key="2">
    <source>
        <dbReference type="ARBA" id="ARBA00023315"/>
    </source>
</evidence>
<protein>
    <submittedName>
        <fullName evidence="4">3-oxoacyl-[acyl-carrier-protein] synthase III C-terminal domain-containing protein</fullName>
    </submittedName>
</protein>
<dbReference type="Pfam" id="PF08541">
    <property type="entry name" value="ACP_syn_III_C"/>
    <property type="match status" value="1"/>
</dbReference>
<dbReference type="EMBL" id="JAROAV010000028">
    <property type="protein sequence ID" value="MDF8264589.1"/>
    <property type="molecule type" value="Genomic_DNA"/>
</dbReference>
<dbReference type="PANTHER" id="PTHR34069:SF2">
    <property type="entry name" value="BETA-KETOACYL-[ACYL-CARRIER-PROTEIN] SYNTHASE III"/>
    <property type="match status" value="1"/>
</dbReference>
<dbReference type="Gene3D" id="3.40.47.10">
    <property type="match status" value="2"/>
</dbReference>
<keyword evidence="5" id="KW-1185">Reference proteome</keyword>
<dbReference type="RefSeq" id="WP_275237557.1">
    <property type="nucleotide sequence ID" value="NZ_JARFJC010000017.1"/>
</dbReference>
<feature type="domain" description="Beta-ketoacyl-[acyl-carrier-protein] synthase III C-terminal" evidence="3">
    <location>
        <begin position="219"/>
        <end position="308"/>
    </location>
</feature>